<proteinExistence type="predicted"/>
<evidence type="ECO:0000313" key="2">
    <source>
        <dbReference type="Proteomes" id="UP000677305"/>
    </source>
</evidence>
<name>A0A8J8MBM0_9FIRM</name>
<sequence length="675" mass="74761">MPQYTSNMDLYKVDLETDGNSTFNIMTMLNDNWDKIDSKYDEQEERIRGNSEVVNEVKEDVGGWKIYNNITELGLTIGSETIVDICEAMPDKSELRFMKITTNPSTAYPMASGILNIRKYSSYRTEVRFVWGYDNKTKEWIGYYDTNIEPNFSGWKCIEEKLDDIAYKTVGGTANNITVTKQGFSLTDGQYVEFKTTANNTGNMTLDVNSLGVISLRDEDSEQLSSGDIEANKYYKAIYDATQGFFVLAPRGGGAEINANEGNFIISSNVNKGDALFFDELDRAILSKKLDVNMTYERTTDIVPSSNVFGGDRAFLQLSDTSYVYVFNDGSNSNTITAQALTIASNGVATIGNKTALGIGTITFFKAVGMNDTQFIVACRNNVDSNRQAVRLFSVSGNTIIPRNNVSPEAFIINQDANIAIRVNDLVLVVIFDYNFYTFTISGNTLTYRNRIDTFGGGTDYHYVNVNDNDFMMIRISGGVLRLSGFRVNNFGVVTVSEIRNLSGATNPMLSATLGGIAMVNDTSGVFVFREGSFNNSYATFTVNTSSPYIANTPIYRGAYSRDALDSQQMYSMADGAILISRDSGVRAIKTIFFNSSNDTVDTGIFNLRNISGFAIFPRRTNSKGEINILQSFGNGYRNARFEALKKVQGLAITGGTTGQQINAYDFRGDEYDFN</sequence>
<dbReference type="Proteomes" id="UP000677305">
    <property type="component" value="Chromosome"/>
</dbReference>
<accession>A0A8J8MBM0</accession>
<organism evidence="1 2">
    <name type="scientific">Vallitalea guaymasensis</name>
    <dbReference type="NCBI Taxonomy" id="1185412"/>
    <lineage>
        <taxon>Bacteria</taxon>
        <taxon>Bacillati</taxon>
        <taxon>Bacillota</taxon>
        <taxon>Clostridia</taxon>
        <taxon>Lachnospirales</taxon>
        <taxon>Vallitaleaceae</taxon>
        <taxon>Vallitalea</taxon>
    </lineage>
</organism>
<reference evidence="1 2" key="1">
    <citation type="submission" date="2020-07" db="EMBL/GenBank/DDBJ databases">
        <title>Vallitalea guaymasensis genome.</title>
        <authorList>
            <person name="Postec A."/>
        </authorList>
    </citation>
    <scope>NUCLEOTIDE SEQUENCE [LARGE SCALE GENOMIC DNA]</scope>
    <source>
        <strain evidence="1 2">Ra1766G1</strain>
    </source>
</reference>
<evidence type="ECO:0000313" key="1">
    <source>
        <dbReference type="EMBL" id="QUH29999.1"/>
    </source>
</evidence>
<dbReference type="EMBL" id="CP058561">
    <property type="protein sequence ID" value="QUH29999.1"/>
    <property type="molecule type" value="Genomic_DNA"/>
</dbReference>
<keyword evidence="2" id="KW-1185">Reference proteome</keyword>
<gene>
    <name evidence="1" type="ORF">HYG85_14180</name>
</gene>
<dbReference type="KEGG" id="vgu:HYG85_14180"/>
<dbReference type="RefSeq" id="WP_212690235.1">
    <property type="nucleotide sequence ID" value="NZ_CP058561.1"/>
</dbReference>
<protein>
    <submittedName>
        <fullName evidence="1">Uncharacterized protein</fullName>
    </submittedName>
</protein>
<dbReference type="AlphaFoldDB" id="A0A8J8MBM0"/>